<dbReference type="PROSITE" id="PS00107">
    <property type="entry name" value="PROTEIN_KINASE_ATP"/>
    <property type="match status" value="1"/>
</dbReference>
<dbReference type="FunFam" id="1.10.510.10:FF:000021">
    <property type="entry name" value="Serine/threonine protein kinase"/>
    <property type="match status" value="1"/>
</dbReference>
<feature type="region of interest" description="Disordered" evidence="8">
    <location>
        <begin position="303"/>
        <end position="355"/>
    </location>
</feature>
<dbReference type="PANTHER" id="PTHR43289">
    <property type="entry name" value="MITOGEN-ACTIVATED PROTEIN KINASE KINASE KINASE 20-RELATED"/>
    <property type="match status" value="1"/>
</dbReference>
<reference evidence="10 11" key="1">
    <citation type="submission" date="2013-09" db="EMBL/GenBank/DDBJ databases">
        <title>Genome sequencing of Arenimonas oryziterrae.</title>
        <authorList>
            <person name="Chen F."/>
            <person name="Wang G."/>
        </authorList>
    </citation>
    <scope>NUCLEOTIDE SEQUENCE [LARGE SCALE GENOMIC DNA]</scope>
    <source>
        <strain evidence="10 11">YC6267</strain>
    </source>
</reference>
<dbReference type="InterPro" id="IPR011009">
    <property type="entry name" value="Kinase-like_dom_sf"/>
</dbReference>
<organism evidence="10 11">
    <name type="scientific">Arenimonas oryziterrae DSM 21050 = YC6267</name>
    <dbReference type="NCBI Taxonomy" id="1121015"/>
    <lineage>
        <taxon>Bacteria</taxon>
        <taxon>Pseudomonadati</taxon>
        <taxon>Pseudomonadota</taxon>
        <taxon>Gammaproteobacteria</taxon>
        <taxon>Lysobacterales</taxon>
        <taxon>Lysobacteraceae</taxon>
        <taxon>Arenimonas</taxon>
    </lineage>
</organism>
<name>A0A091AV03_9GAMM</name>
<evidence type="ECO:0000256" key="6">
    <source>
        <dbReference type="ARBA" id="ARBA00022840"/>
    </source>
</evidence>
<keyword evidence="11" id="KW-1185">Reference proteome</keyword>
<feature type="compositionally biased region" description="Low complexity" evidence="8">
    <location>
        <begin position="385"/>
        <end position="427"/>
    </location>
</feature>
<keyword evidence="2" id="KW-0723">Serine/threonine-protein kinase</keyword>
<keyword evidence="5" id="KW-0418">Kinase</keyword>
<evidence type="ECO:0000256" key="1">
    <source>
        <dbReference type="ARBA" id="ARBA00012513"/>
    </source>
</evidence>
<evidence type="ECO:0000256" key="2">
    <source>
        <dbReference type="ARBA" id="ARBA00022527"/>
    </source>
</evidence>
<dbReference type="CDD" id="cd14014">
    <property type="entry name" value="STKc_PknB_like"/>
    <property type="match status" value="1"/>
</dbReference>
<evidence type="ECO:0000256" key="3">
    <source>
        <dbReference type="ARBA" id="ARBA00022679"/>
    </source>
</evidence>
<dbReference type="SMART" id="SM00220">
    <property type="entry name" value="S_TKc"/>
    <property type="match status" value="1"/>
</dbReference>
<dbReference type="Proteomes" id="UP000029385">
    <property type="component" value="Unassembled WGS sequence"/>
</dbReference>
<dbReference type="GO" id="GO:0004674">
    <property type="term" value="F:protein serine/threonine kinase activity"/>
    <property type="evidence" value="ECO:0007669"/>
    <property type="project" value="UniProtKB-KW"/>
</dbReference>
<accession>A0A091AV03</accession>
<dbReference type="RefSeq" id="WP_022969435.1">
    <property type="nucleotide sequence ID" value="NZ_ATVD01000003.1"/>
</dbReference>
<dbReference type="OrthoDB" id="9801841at2"/>
<dbReference type="InterPro" id="IPR017441">
    <property type="entry name" value="Protein_kinase_ATP_BS"/>
</dbReference>
<dbReference type="PROSITE" id="PS00108">
    <property type="entry name" value="PROTEIN_KINASE_ST"/>
    <property type="match status" value="1"/>
</dbReference>
<dbReference type="GO" id="GO:0005524">
    <property type="term" value="F:ATP binding"/>
    <property type="evidence" value="ECO:0007669"/>
    <property type="project" value="UniProtKB-UniRule"/>
</dbReference>
<evidence type="ECO:0000313" key="11">
    <source>
        <dbReference type="Proteomes" id="UP000029385"/>
    </source>
</evidence>
<comment type="caution">
    <text evidence="10">The sequence shown here is derived from an EMBL/GenBank/DDBJ whole genome shotgun (WGS) entry which is preliminary data.</text>
</comment>
<evidence type="ECO:0000256" key="4">
    <source>
        <dbReference type="ARBA" id="ARBA00022741"/>
    </source>
</evidence>
<dbReference type="InterPro" id="IPR000719">
    <property type="entry name" value="Prot_kinase_dom"/>
</dbReference>
<dbReference type="PANTHER" id="PTHR43289:SF6">
    <property type="entry name" value="SERINE_THREONINE-PROTEIN KINASE NEKL-3"/>
    <property type="match status" value="1"/>
</dbReference>
<evidence type="ECO:0000256" key="5">
    <source>
        <dbReference type="ARBA" id="ARBA00022777"/>
    </source>
</evidence>
<dbReference type="EMBL" id="AVCI01000003">
    <property type="protein sequence ID" value="KFN44123.1"/>
    <property type="molecule type" value="Genomic_DNA"/>
</dbReference>
<feature type="compositionally biased region" description="Pro residues" evidence="8">
    <location>
        <begin position="428"/>
        <end position="441"/>
    </location>
</feature>
<evidence type="ECO:0000256" key="8">
    <source>
        <dbReference type="SAM" id="MobiDB-lite"/>
    </source>
</evidence>
<evidence type="ECO:0000313" key="10">
    <source>
        <dbReference type="EMBL" id="KFN44123.1"/>
    </source>
</evidence>
<sequence length="617" mass="65117">MKTRVGHYEIVSELGRGGMGVVYKGYEPALTRYVAIKELAPSLAHDAMLVERFLREARSMASLNDPHIIQIYFIGQENEQPFFVMEFVDGESLSGLLKREGRLTPGDALKILHQSAQGLSVAHDRGVIHRDVKPANLMLNQRGQVKIADFGIALANHDFNSKLTGTGEFVGTPGYLSPEVCLGKAVDQRSDIFALGIVLFEMLTGRTPFSDESPLKLMLDVVQSEIPDVRELNQDVDPEVANILTRMLAKDPAERYQSAHELIADLEKHPLVSVGGPLSIKTAAPSGPAATLIGLATPVTPGIGMRAPTPPPSVSAPATQAAPLTPAGATAGGSTRPGVTQPPSTPPPPQKSSRAPLFIGTGLLVLLMAGGVWAFRDKLFAPSTTPAQVAATTTPTETSATPATGATMPATATATPATPGDSGAANPPATPDTPVVSPPPSGNESANTSTRVSSAPAASTTASETAPALATTDRPHPLREAVAERAETRAEQRESVAGGARTFHIETSGDPALVIPAEQMVEEKLSGAGMQMVQNANRADVIVRIRAEVIGNQDISFYGQSANLTTAYLGIRPYGRGGRPLGTGMRQKIDYTPLNAEDKVQMMLDEHFSRVLNAVRN</sequence>
<feature type="compositionally biased region" description="Low complexity" evidence="8">
    <location>
        <begin position="315"/>
        <end position="342"/>
    </location>
</feature>
<dbReference type="AlphaFoldDB" id="A0A091AV03"/>
<dbReference type="Gene3D" id="3.30.200.20">
    <property type="entry name" value="Phosphorylase Kinase, domain 1"/>
    <property type="match status" value="1"/>
</dbReference>
<evidence type="ECO:0000259" key="9">
    <source>
        <dbReference type="PROSITE" id="PS50011"/>
    </source>
</evidence>
<dbReference type="eggNOG" id="COG0515">
    <property type="taxonomic scope" value="Bacteria"/>
</dbReference>
<dbReference type="STRING" id="1121015.GCA_000420545_01817"/>
<keyword evidence="3" id="KW-0808">Transferase</keyword>
<dbReference type="PATRIC" id="fig|1121015.4.peg.854"/>
<feature type="compositionally biased region" description="Low complexity" evidence="8">
    <location>
        <begin position="448"/>
        <end position="472"/>
    </location>
</feature>
<feature type="binding site" evidence="7">
    <location>
        <position position="37"/>
    </location>
    <ligand>
        <name>ATP</name>
        <dbReference type="ChEBI" id="CHEBI:30616"/>
    </ligand>
</feature>
<gene>
    <name evidence="10" type="ORF">N789_06825</name>
</gene>
<dbReference type="Gene3D" id="1.10.510.10">
    <property type="entry name" value="Transferase(Phosphotransferase) domain 1"/>
    <property type="match status" value="1"/>
</dbReference>
<evidence type="ECO:0000256" key="7">
    <source>
        <dbReference type="PROSITE-ProRule" id="PRU10141"/>
    </source>
</evidence>
<dbReference type="Pfam" id="PF00069">
    <property type="entry name" value="Pkinase"/>
    <property type="match status" value="1"/>
</dbReference>
<feature type="region of interest" description="Disordered" evidence="8">
    <location>
        <begin position="385"/>
        <end position="476"/>
    </location>
</feature>
<keyword evidence="4 7" id="KW-0547">Nucleotide-binding</keyword>
<dbReference type="EC" id="2.7.11.1" evidence="1"/>
<keyword evidence="6 7" id="KW-0067">ATP-binding</keyword>
<dbReference type="InterPro" id="IPR008271">
    <property type="entry name" value="Ser/Thr_kinase_AS"/>
</dbReference>
<feature type="domain" description="Protein kinase" evidence="9">
    <location>
        <begin position="8"/>
        <end position="272"/>
    </location>
</feature>
<dbReference type="PROSITE" id="PS50011">
    <property type="entry name" value="PROTEIN_KINASE_DOM"/>
    <property type="match status" value="1"/>
</dbReference>
<dbReference type="SUPFAM" id="SSF56112">
    <property type="entry name" value="Protein kinase-like (PK-like)"/>
    <property type="match status" value="1"/>
</dbReference>
<proteinExistence type="predicted"/>
<protein>
    <recommendedName>
        <fullName evidence="1">non-specific serine/threonine protein kinase</fullName>
        <ecNumber evidence="1">2.7.11.1</ecNumber>
    </recommendedName>
</protein>